<dbReference type="GO" id="GO:0045499">
    <property type="term" value="F:chemorepellent activity"/>
    <property type="evidence" value="ECO:0007669"/>
    <property type="project" value="TreeGrafter"/>
</dbReference>
<comment type="caution">
    <text evidence="5">Lacks conserved residue(s) required for the propagation of feature annotation.</text>
</comment>
<proteinExistence type="predicted"/>
<feature type="domain" description="Sema" evidence="8">
    <location>
        <begin position="60"/>
        <end position="528"/>
    </location>
</feature>
<protein>
    <submittedName>
        <fullName evidence="9">Semaphorin 6</fullName>
    </submittedName>
</protein>
<comment type="subcellular location">
    <subcellularLocation>
        <location evidence="1">Membrane</location>
    </subcellularLocation>
</comment>
<dbReference type="InterPro" id="IPR001627">
    <property type="entry name" value="Semap_dom"/>
</dbReference>
<dbReference type="FunFam" id="2.130.10.10:FF:000346">
    <property type="entry name" value="Sema-1a, isoform D"/>
    <property type="match status" value="1"/>
</dbReference>
<dbReference type="GO" id="GO:0030215">
    <property type="term" value="F:semaphorin receptor binding"/>
    <property type="evidence" value="ECO:0007669"/>
    <property type="project" value="InterPro"/>
</dbReference>
<feature type="compositionally biased region" description="Low complexity" evidence="6">
    <location>
        <begin position="578"/>
        <end position="600"/>
    </location>
</feature>
<sequence>MIARMDFSSVKWFKYRFQWQDKMTRPFMLKCQNRMDLLGVLTVLLAILGLSVAFFDNSANLILKTTDVDGKQIFEGDQNFLDHFKVLDTNGEWMLLGGRNKVYNLSMNTLTEELQRIEWDPRQYDKEYCLMRRNSEEQCQNYIRLYGKKDNGDVYLCGTNAFKPRCRVYKKQPDDSFKMVTEEDGVGKSPFHPMQNSTAVYTDGMLFSGTVADASERDPLILKIHQGSMVRTVQHDSKVVNDPDFVSSFDIGDKVYFFFRETAVEHINCGKAVFSRVARVCKNDKGGNYLMKNLWTSFFKARLNCSIPGEYPFHFDLIQSTSDLGQGNPMSTTHSANRTDMVYAVFQTHPNSVRGSAVCAFRYSDIVKTFQGKFKGQSSPSHNWLAVPQQETPVPHPEQCSNDTHQLGDKALNFIKSHTLMDKAVPAAGGAPIVTMHGINALFTALAVDWQVHAADRRYYDIIFIGTDDGRVLKSINKGHGTKVESVIIEDIQVFENKAPVTSMKIFNKKGVKKLIVLSNSNVASIPLQRCAQMKTCRTCIGLQDPYCSWSNNECVASDRGFEGILTGHHENCGVEDTTTVPTKSTTTTTLAPPTTSQKPCECKCESPKKDGLQSEHNVPDNSEENGNEGSLLSDEPLYPTEEPSRGDKKPLVPRKEEMTEKKESSISAADTAIGIVCAIVLSSIISFIAGYKVHSCRKGDQMTANPGEIYGTLTKNHTNKLLDNKEPRYVNHSDLERNNSVKQLNLLVNIQPKGSNLPNGGAPAKTVVNLTQPLPDRTYV</sequence>
<feature type="compositionally biased region" description="Basic and acidic residues" evidence="6">
    <location>
        <begin position="601"/>
        <end position="614"/>
    </location>
</feature>
<evidence type="ECO:0000313" key="10">
    <source>
        <dbReference type="Proteomes" id="UP000596742"/>
    </source>
</evidence>
<keyword evidence="2 7" id="KW-0472">Membrane</keyword>
<dbReference type="InterPro" id="IPR016201">
    <property type="entry name" value="PSI"/>
</dbReference>
<dbReference type="AlphaFoldDB" id="A0A8B6D6U0"/>
<keyword evidence="3" id="KW-1015">Disulfide bond</keyword>
<evidence type="ECO:0000256" key="5">
    <source>
        <dbReference type="PROSITE-ProRule" id="PRU00352"/>
    </source>
</evidence>
<evidence type="ECO:0000256" key="2">
    <source>
        <dbReference type="ARBA" id="ARBA00023136"/>
    </source>
</evidence>
<evidence type="ECO:0000259" key="8">
    <source>
        <dbReference type="PROSITE" id="PS51004"/>
    </source>
</evidence>
<dbReference type="InterPro" id="IPR002165">
    <property type="entry name" value="Plexin_repeat"/>
</dbReference>
<evidence type="ECO:0000256" key="1">
    <source>
        <dbReference type="ARBA" id="ARBA00004370"/>
    </source>
</evidence>
<dbReference type="PANTHER" id="PTHR11036:SF127">
    <property type="entry name" value="SEMAPHORIN-1A"/>
    <property type="match status" value="1"/>
</dbReference>
<dbReference type="Pfam" id="PF01403">
    <property type="entry name" value="Sema"/>
    <property type="match status" value="1"/>
</dbReference>
<dbReference type="Gene3D" id="3.30.1680.10">
    <property type="entry name" value="ligand-binding face of the semaphorins, domain 2"/>
    <property type="match status" value="1"/>
</dbReference>
<dbReference type="EMBL" id="UYJE01002913">
    <property type="protein sequence ID" value="VDI14834.1"/>
    <property type="molecule type" value="Genomic_DNA"/>
</dbReference>
<accession>A0A8B6D6U0</accession>
<evidence type="ECO:0000313" key="9">
    <source>
        <dbReference type="EMBL" id="VDI14834.1"/>
    </source>
</evidence>
<feature type="compositionally biased region" description="Basic and acidic residues" evidence="6">
    <location>
        <begin position="643"/>
        <end position="665"/>
    </location>
</feature>
<name>A0A8B6D6U0_MYTGA</name>
<dbReference type="SMART" id="SM00630">
    <property type="entry name" value="Sema"/>
    <property type="match status" value="1"/>
</dbReference>
<dbReference type="Pfam" id="PF01437">
    <property type="entry name" value="PSI"/>
    <property type="match status" value="1"/>
</dbReference>
<dbReference type="OrthoDB" id="9988752at2759"/>
<keyword evidence="7" id="KW-1133">Transmembrane helix</keyword>
<evidence type="ECO:0000256" key="3">
    <source>
        <dbReference type="ARBA" id="ARBA00023157"/>
    </source>
</evidence>
<dbReference type="GO" id="GO:0030335">
    <property type="term" value="P:positive regulation of cell migration"/>
    <property type="evidence" value="ECO:0007669"/>
    <property type="project" value="TreeGrafter"/>
</dbReference>
<dbReference type="GO" id="GO:0071526">
    <property type="term" value="P:semaphorin-plexin signaling pathway"/>
    <property type="evidence" value="ECO:0007669"/>
    <property type="project" value="TreeGrafter"/>
</dbReference>
<dbReference type="InterPro" id="IPR027231">
    <property type="entry name" value="Semaphorin"/>
</dbReference>
<reference evidence="9" key="1">
    <citation type="submission" date="2018-11" db="EMBL/GenBank/DDBJ databases">
        <authorList>
            <person name="Alioto T."/>
            <person name="Alioto T."/>
        </authorList>
    </citation>
    <scope>NUCLEOTIDE SEQUENCE</scope>
</reference>
<feature type="region of interest" description="Disordered" evidence="6">
    <location>
        <begin position="571"/>
        <end position="666"/>
    </location>
</feature>
<dbReference type="Proteomes" id="UP000596742">
    <property type="component" value="Unassembled WGS sequence"/>
</dbReference>
<dbReference type="SMART" id="SM00423">
    <property type="entry name" value="PSI"/>
    <property type="match status" value="1"/>
</dbReference>
<evidence type="ECO:0000256" key="7">
    <source>
        <dbReference type="SAM" id="Phobius"/>
    </source>
</evidence>
<dbReference type="SUPFAM" id="SSF103575">
    <property type="entry name" value="Plexin repeat"/>
    <property type="match status" value="1"/>
</dbReference>
<dbReference type="InterPro" id="IPR015943">
    <property type="entry name" value="WD40/YVTN_repeat-like_dom_sf"/>
</dbReference>
<organism evidence="9 10">
    <name type="scientific">Mytilus galloprovincialis</name>
    <name type="common">Mediterranean mussel</name>
    <dbReference type="NCBI Taxonomy" id="29158"/>
    <lineage>
        <taxon>Eukaryota</taxon>
        <taxon>Metazoa</taxon>
        <taxon>Spiralia</taxon>
        <taxon>Lophotrochozoa</taxon>
        <taxon>Mollusca</taxon>
        <taxon>Bivalvia</taxon>
        <taxon>Autobranchia</taxon>
        <taxon>Pteriomorphia</taxon>
        <taxon>Mytilida</taxon>
        <taxon>Mytiloidea</taxon>
        <taxon>Mytilidae</taxon>
        <taxon>Mytilinae</taxon>
        <taxon>Mytilus</taxon>
    </lineage>
</organism>
<dbReference type="Gene3D" id="2.130.10.10">
    <property type="entry name" value="YVTN repeat-like/Quinoprotein amine dehydrogenase"/>
    <property type="match status" value="1"/>
</dbReference>
<evidence type="ECO:0000256" key="6">
    <source>
        <dbReference type="SAM" id="MobiDB-lite"/>
    </source>
</evidence>
<dbReference type="SUPFAM" id="SSF101912">
    <property type="entry name" value="Sema domain"/>
    <property type="match status" value="1"/>
</dbReference>
<gene>
    <name evidence="9" type="ORF">MGAL_10B058350</name>
</gene>
<comment type="caution">
    <text evidence="9">The sequence shown here is derived from an EMBL/GenBank/DDBJ whole genome shotgun (WGS) entry which is preliminary data.</text>
</comment>
<keyword evidence="7" id="KW-0812">Transmembrane</keyword>
<dbReference type="GO" id="GO:0005886">
    <property type="term" value="C:plasma membrane"/>
    <property type="evidence" value="ECO:0007669"/>
    <property type="project" value="TreeGrafter"/>
</dbReference>
<evidence type="ECO:0000256" key="4">
    <source>
        <dbReference type="ARBA" id="ARBA00023180"/>
    </source>
</evidence>
<dbReference type="PROSITE" id="PS51004">
    <property type="entry name" value="SEMA"/>
    <property type="match status" value="1"/>
</dbReference>
<keyword evidence="4" id="KW-0325">Glycoprotein</keyword>
<feature type="transmembrane region" description="Helical" evidence="7">
    <location>
        <begin position="673"/>
        <end position="692"/>
    </location>
</feature>
<dbReference type="PANTHER" id="PTHR11036">
    <property type="entry name" value="SEMAPHORIN"/>
    <property type="match status" value="1"/>
</dbReference>
<dbReference type="InterPro" id="IPR036352">
    <property type="entry name" value="Semap_dom_sf"/>
</dbReference>
<keyword evidence="10" id="KW-1185">Reference proteome</keyword>
<dbReference type="GO" id="GO:0007411">
    <property type="term" value="P:axon guidance"/>
    <property type="evidence" value="ECO:0007669"/>
    <property type="project" value="TreeGrafter"/>
</dbReference>